<comment type="function">
    <text evidence="9">Catalyzes the ATP-dependent amination of UTP to CTP with either L-glutamine or ammonia as the source of nitrogen.</text>
</comment>
<dbReference type="InterPro" id="IPR027417">
    <property type="entry name" value="P-loop_NTPase"/>
</dbReference>
<keyword evidence="3 9" id="KW-0436">Ligase</keyword>
<evidence type="ECO:0000256" key="5">
    <source>
        <dbReference type="ARBA" id="ARBA00022840"/>
    </source>
</evidence>
<dbReference type="InterPro" id="IPR004468">
    <property type="entry name" value="CTP_synthase"/>
</dbReference>
<dbReference type="InterPro" id="IPR029062">
    <property type="entry name" value="Class_I_gatase-like"/>
</dbReference>
<evidence type="ECO:0000313" key="13">
    <source>
        <dbReference type="Proteomes" id="UP000078046"/>
    </source>
</evidence>
<dbReference type="Gene3D" id="3.40.50.300">
    <property type="entry name" value="P-loop containing nucleotide triphosphate hydrolases"/>
    <property type="match status" value="1"/>
</dbReference>
<dbReference type="EMBL" id="LWCA01001223">
    <property type="protein sequence ID" value="OAF65603.1"/>
    <property type="molecule type" value="Genomic_DNA"/>
</dbReference>
<dbReference type="InterPro" id="IPR017926">
    <property type="entry name" value="GATASE"/>
</dbReference>
<dbReference type="EC" id="6.3.4.2" evidence="9"/>
<dbReference type="PROSITE" id="PS51273">
    <property type="entry name" value="GATASE_TYPE_1"/>
    <property type="match status" value="1"/>
</dbReference>
<evidence type="ECO:0000259" key="10">
    <source>
        <dbReference type="Pfam" id="PF00117"/>
    </source>
</evidence>
<protein>
    <recommendedName>
        <fullName evidence="9">CTP synthase</fullName>
        <ecNumber evidence="9">6.3.4.2</ecNumber>
    </recommendedName>
    <alternativeName>
        <fullName evidence="9">UTP--ammonia ligase</fullName>
    </alternativeName>
</protein>
<dbReference type="GO" id="GO:0019856">
    <property type="term" value="P:pyrimidine nucleobase biosynthetic process"/>
    <property type="evidence" value="ECO:0007669"/>
    <property type="project" value="TreeGrafter"/>
</dbReference>
<evidence type="ECO:0000256" key="1">
    <source>
        <dbReference type="ARBA" id="ARBA00005171"/>
    </source>
</evidence>
<reference evidence="12 13" key="1">
    <citation type="submission" date="2016-04" db="EMBL/GenBank/DDBJ databases">
        <title>The genome of Intoshia linei affirms orthonectids as highly simplified spiralians.</title>
        <authorList>
            <person name="Mikhailov K.V."/>
            <person name="Slusarev G.S."/>
            <person name="Nikitin M.A."/>
            <person name="Logacheva M.D."/>
            <person name="Penin A."/>
            <person name="Aleoshin V."/>
            <person name="Panchin Y.V."/>
        </authorList>
    </citation>
    <scope>NUCLEOTIDE SEQUENCE [LARGE SCALE GENOMIC DNA]</scope>
    <source>
        <strain evidence="12">Intl2013</strain>
        <tissue evidence="12">Whole animal</tissue>
    </source>
</reference>
<feature type="domain" description="Glutamine amidotransferase" evidence="10">
    <location>
        <begin position="312"/>
        <end position="567"/>
    </location>
</feature>
<dbReference type="GO" id="GO:0005524">
    <property type="term" value="F:ATP binding"/>
    <property type="evidence" value="ECO:0007669"/>
    <property type="project" value="UniProtKB-KW"/>
</dbReference>
<evidence type="ECO:0000256" key="8">
    <source>
        <dbReference type="ARBA" id="ARBA00047781"/>
    </source>
</evidence>
<keyword evidence="13" id="KW-1185">Reference proteome</keyword>
<dbReference type="CDD" id="cd03113">
    <property type="entry name" value="CTPS_N"/>
    <property type="match status" value="1"/>
</dbReference>
<comment type="pathway">
    <text evidence="1 9">Pyrimidine metabolism; CTP biosynthesis via de novo pathway; CTP from UDP: step 2/2.</text>
</comment>
<dbReference type="SUPFAM" id="SSF52540">
    <property type="entry name" value="P-loop containing nucleoside triphosphate hydrolases"/>
    <property type="match status" value="1"/>
</dbReference>
<dbReference type="InterPro" id="IPR033828">
    <property type="entry name" value="GATase1_CTP_Synthase"/>
</dbReference>
<dbReference type="GO" id="GO:0044210">
    <property type="term" value="P:'de novo' CTP biosynthetic process"/>
    <property type="evidence" value="ECO:0007669"/>
    <property type="project" value="UniProtKB-UniRule"/>
</dbReference>
<evidence type="ECO:0000256" key="7">
    <source>
        <dbReference type="ARBA" id="ARBA00022975"/>
    </source>
</evidence>
<keyword evidence="4 9" id="KW-0547">Nucleotide-binding</keyword>
<organism evidence="12 13">
    <name type="scientific">Intoshia linei</name>
    <dbReference type="NCBI Taxonomy" id="1819745"/>
    <lineage>
        <taxon>Eukaryota</taxon>
        <taxon>Metazoa</taxon>
        <taxon>Spiralia</taxon>
        <taxon>Lophotrochozoa</taxon>
        <taxon>Mesozoa</taxon>
        <taxon>Orthonectida</taxon>
        <taxon>Rhopaluridae</taxon>
        <taxon>Intoshia</taxon>
    </lineage>
</organism>
<dbReference type="GO" id="GO:0005737">
    <property type="term" value="C:cytoplasm"/>
    <property type="evidence" value="ECO:0007669"/>
    <property type="project" value="TreeGrafter"/>
</dbReference>
<dbReference type="AlphaFoldDB" id="A0A177AW48"/>
<evidence type="ECO:0000256" key="6">
    <source>
        <dbReference type="ARBA" id="ARBA00022962"/>
    </source>
</evidence>
<evidence type="ECO:0000256" key="3">
    <source>
        <dbReference type="ARBA" id="ARBA00022598"/>
    </source>
</evidence>
<dbReference type="InterPro" id="IPR017456">
    <property type="entry name" value="CTP_synthase_N"/>
</dbReference>
<dbReference type="GO" id="GO:0042802">
    <property type="term" value="F:identical protein binding"/>
    <property type="evidence" value="ECO:0007669"/>
    <property type="project" value="TreeGrafter"/>
</dbReference>
<dbReference type="CDD" id="cd01746">
    <property type="entry name" value="GATase1_CTP_Synthase"/>
    <property type="match status" value="1"/>
</dbReference>
<name>A0A177AW48_9BILA</name>
<dbReference type="Proteomes" id="UP000078046">
    <property type="component" value="Unassembled WGS sequence"/>
</dbReference>
<evidence type="ECO:0000256" key="9">
    <source>
        <dbReference type="RuleBase" id="RU810713"/>
    </source>
</evidence>
<feature type="domain" description="CTP synthase N-terminal" evidence="11">
    <location>
        <begin position="2"/>
        <end position="269"/>
    </location>
</feature>
<proteinExistence type="inferred from homology"/>
<dbReference type="PANTHER" id="PTHR11550:SF0">
    <property type="entry name" value="CTP SYNTHASE-RELATED"/>
    <property type="match status" value="1"/>
</dbReference>
<dbReference type="FunFam" id="3.40.50.300:FF:000207">
    <property type="entry name" value="CTP synthase"/>
    <property type="match status" value="1"/>
</dbReference>
<dbReference type="PANTHER" id="PTHR11550">
    <property type="entry name" value="CTP SYNTHASE"/>
    <property type="match status" value="1"/>
</dbReference>
<evidence type="ECO:0000313" key="12">
    <source>
        <dbReference type="EMBL" id="OAF65603.1"/>
    </source>
</evidence>
<keyword evidence="7 9" id="KW-0665">Pyrimidine biosynthesis</keyword>
<dbReference type="OrthoDB" id="1739076at2759"/>
<sequence length="578" mass="65373">MKYILVSGGVISGLGKGIVSCSIGAILTECNVPLCMIKIDPYLNIDAGTFSPYEHGEVYILNDGGEVDLDLGHYERFCDLTLTSDNNITSGKIYHNIINKERHGDYLGQTVQVVPHMVNSIETWIKNVALKSCSKDGKTPEVCIIELGGTTGDIEGMAFFEAFRHMQFHLEDNNFCSVHVSLLPETSNGEIKTKPTQHSIKSLLSRGLQTDILVLRSRRQIHERIPKKLANLCQVRGERIICLHDVDCLYKVPIMIEQQGLINMLNTVLESNFTLNTNKMSKWEDLLYRSIYYKEMISIGLVGKYTKLSDTYKSVLDALQSAALHMNYKVDIILIESKNLVEKIDKPGKTEKNDTNEDIESIRTTKCTKNRRLSYSDPSDAWKALKACDGVLVPGGFGDRGILGKINAIQYARTNDIPFLGICLGLQCAVIEFARNELHLTDANSIEFDFNTQHPVVIEMLEYDSVNKGGTMRLGLKETIFNEPCYLQDLYGSNSAHERHRHRYEVNQNYVEQLESKGMKFVGKNKEGNRMEILSLKDHPYFYGVQYHPEFLSKPNKPSPPFLGLIKKSIEYQTKKFS</sequence>
<dbReference type="Pfam" id="PF06418">
    <property type="entry name" value="CTP_synth_N"/>
    <property type="match status" value="1"/>
</dbReference>
<dbReference type="Pfam" id="PF00117">
    <property type="entry name" value="GATase"/>
    <property type="match status" value="1"/>
</dbReference>
<accession>A0A177AW48</accession>
<evidence type="ECO:0000256" key="2">
    <source>
        <dbReference type="ARBA" id="ARBA00007533"/>
    </source>
</evidence>
<comment type="caution">
    <text evidence="12">The sequence shown here is derived from an EMBL/GenBank/DDBJ whole genome shotgun (WGS) entry which is preliminary data.</text>
</comment>
<dbReference type="NCBIfam" id="TIGR00337">
    <property type="entry name" value="PyrG"/>
    <property type="match status" value="1"/>
</dbReference>
<dbReference type="GO" id="GO:0003883">
    <property type="term" value="F:CTP synthase activity"/>
    <property type="evidence" value="ECO:0007669"/>
    <property type="project" value="UniProtKB-UniRule"/>
</dbReference>
<dbReference type="NCBIfam" id="NF003792">
    <property type="entry name" value="PRK05380.1"/>
    <property type="match status" value="1"/>
</dbReference>
<dbReference type="GO" id="GO:0097268">
    <property type="term" value="C:cytoophidium"/>
    <property type="evidence" value="ECO:0007669"/>
    <property type="project" value="TreeGrafter"/>
</dbReference>
<evidence type="ECO:0000256" key="4">
    <source>
        <dbReference type="ARBA" id="ARBA00022741"/>
    </source>
</evidence>
<comment type="similarity">
    <text evidence="2 9">Belongs to the CTP synthase family.</text>
</comment>
<keyword evidence="6 9" id="KW-0315">Glutamine amidotransferase</keyword>
<dbReference type="Gene3D" id="3.40.50.880">
    <property type="match status" value="1"/>
</dbReference>
<evidence type="ECO:0000259" key="11">
    <source>
        <dbReference type="Pfam" id="PF06418"/>
    </source>
</evidence>
<gene>
    <name evidence="12" type="ORF">A3Q56_06698</name>
</gene>
<dbReference type="UniPathway" id="UPA00159">
    <property type="reaction ID" value="UER00277"/>
</dbReference>
<dbReference type="SUPFAM" id="SSF52317">
    <property type="entry name" value="Class I glutamine amidotransferase-like"/>
    <property type="match status" value="1"/>
</dbReference>
<comment type="catalytic activity">
    <reaction evidence="8 9">
        <text>UTP + L-glutamine + ATP + H2O = CTP + L-glutamate + ADP + phosphate + 2 H(+)</text>
        <dbReference type="Rhea" id="RHEA:26426"/>
        <dbReference type="ChEBI" id="CHEBI:15377"/>
        <dbReference type="ChEBI" id="CHEBI:15378"/>
        <dbReference type="ChEBI" id="CHEBI:29985"/>
        <dbReference type="ChEBI" id="CHEBI:30616"/>
        <dbReference type="ChEBI" id="CHEBI:37563"/>
        <dbReference type="ChEBI" id="CHEBI:43474"/>
        <dbReference type="ChEBI" id="CHEBI:46398"/>
        <dbReference type="ChEBI" id="CHEBI:58359"/>
        <dbReference type="ChEBI" id="CHEBI:456216"/>
        <dbReference type="EC" id="6.3.4.2"/>
    </reaction>
</comment>
<keyword evidence="5 9" id="KW-0067">ATP-binding</keyword>